<dbReference type="GO" id="GO:0016020">
    <property type="term" value="C:membrane"/>
    <property type="evidence" value="ECO:0007669"/>
    <property type="project" value="UniProtKB-SubCell"/>
</dbReference>
<evidence type="ECO:0000256" key="3">
    <source>
        <dbReference type="ARBA" id="ARBA00022692"/>
    </source>
</evidence>
<dbReference type="eggNOG" id="ENOG502S8HC">
    <property type="taxonomic scope" value="Eukaryota"/>
</dbReference>
<feature type="transmembrane region" description="Helical" evidence="6">
    <location>
        <begin position="127"/>
        <end position="146"/>
    </location>
</feature>
<gene>
    <name evidence="7" type="ORF">HETIRDRAFT_242682</name>
</gene>
<comment type="caution">
    <text evidence="6">Lacks conserved residue(s) required for the propagation of feature annotation.</text>
</comment>
<feature type="non-terminal residue" evidence="7">
    <location>
        <position position="147"/>
    </location>
</feature>
<reference evidence="7 8" key="1">
    <citation type="journal article" date="2012" name="New Phytol.">
        <title>Insight into trade-off between wood decay and parasitism from the genome of a fungal forest pathogen.</title>
        <authorList>
            <person name="Olson A."/>
            <person name="Aerts A."/>
            <person name="Asiegbu F."/>
            <person name="Belbahri L."/>
            <person name="Bouzid O."/>
            <person name="Broberg A."/>
            <person name="Canback B."/>
            <person name="Coutinho P.M."/>
            <person name="Cullen D."/>
            <person name="Dalman K."/>
            <person name="Deflorio G."/>
            <person name="van Diepen L.T."/>
            <person name="Dunand C."/>
            <person name="Duplessis S."/>
            <person name="Durling M."/>
            <person name="Gonthier P."/>
            <person name="Grimwood J."/>
            <person name="Fossdal C.G."/>
            <person name="Hansson D."/>
            <person name="Henrissat B."/>
            <person name="Hietala A."/>
            <person name="Himmelstrand K."/>
            <person name="Hoffmeister D."/>
            <person name="Hogberg N."/>
            <person name="James T.Y."/>
            <person name="Karlsson M."/>
            <person name="Kohler A."/>
            <person name="Kues U."/>
            <person name="Lee Y.H."/>
            <person name="Lin Y.C."/>
            <person name="Lind M."/>
            <person name="Lindquist E."/>
            <person name="Lombard V."/>
            <person name="Lucas S."/>
            <person name="Lunden K."/>
            <person name="Morin E."/>
            <person name="Murat C."/>
            <person name="Park J."/>
            <person name="Raffaello T."/>
            <person name="Rouze P."/>
            <person name="Salamov A."/>
            <person name="Schmutz J."/>
            <person name="Solheim H."/>
            <person name="Stahlberg J."/>
            <person name="Velez H."/>
            <person name="de Vries R.P."/>
            <person name="Wiebenga A."/>
            <person name="Woodward S."/>
            <person name="Yakovlev I."/>
            <person name="Garbelotto M."/>
            <person name="Martin F."/>
            <person name="Grigoriev I.V."/>
            <person name="Stenlid J."/>
        </authorList>
    </citation>
    <scope>NUCLEOTIDE SEQUENCE [LARGE SCALE GENOMIC DNA]</scope>
    <source>
        <strain evidence="7 8">TC 32-1</strain>
    </source>
</reference>
<comment type="subcellular location">
    <subcellularLocation>
        <location evidence="1 6">Membrane</location>
        <topology evidence="1 6">Multi-pass membrane protein</topology>
    </subcellularLocation>
</comment>
<dbReference type="InterPro" id="IPR004345">
    <property type="entry name" value="TB2_DP1_HVA22"/>
</dbReference>
<evidence type="ECO:0000256" key="6">
    <source>
        <dbReference type="RuleBase" id="RU362006"/>
    </source>
</evidence>
<feature type="transmembrane region" description="Helical" evidence="6">
    <location>
        <begin position="53"/>
        <end position="79"/>
    </location>
</feature>
<dbReference type="HOGENOM" id="CLU_107208_0_0_1"/>
<keyword evidence="4 6" id="KW-1133">Transmembrane helix</keyword>
<dbReference type="PANTHER" id="PTHR12300:SF161">
    <property type="entry name" value="RECEPTOR EXPRESSION-ENHANCING PROTEIN"/>
    <property type="match status" value="1"/>
</dbReference>
<dbReference type="RefSeq" id="XP_009543792.1">
    <property type="nucleotide sequence ID" value="XM_009545497.1"/>
</dbReference>
<dbReference type="Pfam" id="PF03134">
    <property type="entry name" value="TB2_DP1_HVA22"/>
    <property type="match status" value="1"/>
</dbReference>
<evidence type="ECO:0000313" key="7">
    <source>
        <dbReference type="EMBL" id="ETW84078.1"/>
    </source>
</evidence>
<proteinExistence type="inferred from homology"/>
<dbReference type="KEGG" id="hir:HETIRDRAFT_242682"/>
<dbReference type="EMBL" id="KI925456">
    <property type="protein sequence ID" value="ETW84078.1"/>
    <property type="molecule type" value="Genomic_DNA"/>
</dbReference>
<name>W4KE37_HETIT</name>
<dbReference type="OrthoDB" id="434647at2759"/>
<evidence type="ECO:0000256" key="5">
    <source>
        <dbReference type="ARBA" id="ARBA00023136"/>
    </source>
</evidence>
<comment type="similarity">
    <text evidence="2 6">Belongs to the DP1 family.</text>
</comment>
<protein>
    <recommendedName>
        <fullName evidence="6">Protein YOP1</fullName>
    </recommendedName>
</protein>
<dbReference type="PANTHER" id="PTHR12300">
    <property type="entry name" value="HVA22-LIKE PROTEINS"/>
    <property type="match status" value="1"/>
</dbReference>
<evidence type="ECO:0000256" key="4">
    <source>
        <dbReference type="ARBA" id="ARBA00022989"/>
    </source>
</evidence>
<dbReference type="AlphaFoldDB" id="W4KE37"/>
<accession>W4KE37</accession>
<organism evidence="7 8">
    <name type="scientific">Heterobasidion irregulare (strain TC 32-1)</name>
    <dbReference type="NCBI Taxonomy" id="747525"/>
    <lineage>
        <taxon>Eukaryota</taxon>
        <taxon>Fungi</taxon>
        <taxon>Dikarya</taxon>
        <taxon>Basidiomycota</taxon>
        <taxon>Agaricomycotina</taxon>
        <taxon>Agaricomycetes</taxon>
        <taxon>Russulales</taxon>
        <taxon>Bondarzewiaceae</taxon>
        <taxon>Heterobasidion</taxon>
        <taxon>Heterobasidion annosum species complex</taxon>
    </lineage>
</organism>
<dbReference type="InParanoid" id="W4KE37"/>
<evidence type="ECO:0000313" key="8">
    <source>
        <dbReference type="Proteomes" id="UP000030671"/>
    </source>
</evidence>
<keyword evidence="3 6" id="KW-0812">Transmembrane</keyword>
<dbReference type="Proteomes" id="UP000030671">
    <property type="component" value="Unassembled WGS sequence"/>
</dbReference>
<sequence length="147" mass="16840">MGLITLALRSYLVFQNLYQTYKTLKLPTPSSRTGHPTVRALTQRKRDMKGCMAVWIVWCCLAAYEAVIEGIISIFIPFYDEIKSVILIFLILSRARGAEPIYLHVIRPLIKPYVATLDSILDLIHNIGDFVLLVVSIPLYPIISWYR</sequence>
<keyword evidence="5 6" id="KW-0472">Membrane</keyword>
<evidence type="ECO:0000256" key="1">
    <source>
        <dbReference type="ARBA" id="ARBA00004141"/>
    </source>
</evidence>
<evidence type="ECO:0000256" key="2">
    <source>
        <dbReference type="ARBA" id="ARBA00008573"/>
    </source>
</evidence>
<keyword evidence="8" id="KW-1185">Reference proteome</keyword>
<dbReference type="GeneID" id="20668947"/>